<reference evidence="1 2" key="1">
    <citation type="submission" date="2019-01" db="EMBL/GenBank/DDBJ databases">
        <title>Draft genome sequences of three monokaryotic isolates of the white-rot basidiomycete fungus Dichomitus squalens.</title>
        <authorList>
            <consortium name="DOE Joint Genome Institute"/>
            <person name="Lopez S.C."/>
            <person name="Andreopoulos B."/>
            <person name="Pangilinan J."/>
            <person name="Lipzen A."/>
            <person name="Riley R."/>
            <person name="Ahrendt S."/>
            <person name="Ng V."/>
            <person name="Barry K."/>
            <person name="Daum C."/>
            <person name="Grigoriev I.V."/>
            <person name="Hilden K.S."/>
            <person name="Makela M.R."/>
            <person name="de Vries R.P."/>
        </authorList>
    </citation>
    <scope>NUCLEOTIDE SEQUENCE [LARGE SCALE GENOMIC DNA]</scope>
    <source>
        <strain evidence="1 2">CBS 464.89</strain>
    </source>
</reference>
<keyword evidence="2" id="KW-1185">Reference proteome</keyword>
<evidence type="ECO:0000313" key="2">
    <source>
        <dbReference type="Proteomes" id="UP000292082"/>
    </source>
</evidence>
<name>A0A4Q9PEH2_9APHY</name>
<sequence length="110" mass="12191">MEITRSGRMRRGVKSGRFDRFHGFHMTTLFPASCTHATAWQTVRTVRDALGRHSHACSQAETTPKSRCLDGVAGRGRDLEEGYYIAIRVRETFVASEHTGGQGSTSKSAF</sequence>
<organism evidence="1 2">
    <name type="scientific">Dichomitus squalens</name>
    <dbReference type="NCBI Taxonomy" id="114155"/>
    <lineage>
        <taxon>Eukaryota</taxon>
        <taxon>Fungi</taxon>
        <taxon>Dikarya</taxon>
        <taxon>Basidiomycota</taxon>
        <taxon>Agaricomycotina</taxon>
        <taxon>Agaricomycetes</taxon>
        <taxon>Polyporales</taxon>
        <taxon>Polyporaceae</taxon>
        <taxon>Dichomitus</taxon>
    </lineage>
</organism>
<proteinExistence type="predicted"/>
<protein>
    <submittedName>
        <fullName evidence="1">Uncharacterized protein</fullName>
    </submittedName>
</protein>
<evidence type="ECO:0000313" key="1">
    <source>
        <dbReference type="EMBL" id="TBU51472.1"/>
    </source>
</evidence>
<gene>
    <name evidence="1" type="ORF">BD310DRAFT_942139</name>
</gene>
<dbReference type="Proteomes" id="UP000292082">
    <property type="component" value="Unassembled WGS sequence"/>
</dbReference>
<dbReference type="EMBL" id="ML145318">
    <property type="protein sequence ID" value="TBU51472.1"/>
    <property type="molecule type" value="Genomic_DNA"/>
</dbReference>
<dbReference type="AlphaFoldDB" id="A0A4Q9PEH2"/>
<accession>A0A4Q9PEH2</accession>